<reference evidence="10" key="1">
    <citation type="journal article" date="2019" name="Int. J. Syst. Evol. Microbiol.">
        <title>The Global Catalogue of Microorganisms (GCM) 10K type strain sequencing project: providing services to taxonomists for standard genome sequencing and annotation.</title>
        <authorList>
            <consortium name="The Broad Institute Genomics Platform"/>
            <consortium name="The Broad Institute Genome Sequencing Center for Infectious Disease"/>
            <person name="Wu L."/>
            <person name="Ma J."/>
        </authorList>
    </citation>
    <scope>NUCLEOTIDE SEQUENCE [LARGE SCALE GENOMIC DNA]</scope>
    <source>
        <strain evidence="10">CGMCC 1.13666</strain>
    </source>
</reference>
<comment type="caution">
    <text evidence="9">The sequence shown here is derived from an EMBL/GenBank/DDBJ whole genome shotgun (WGS) entry which is preliminary data.</text>
</comment>
<dbReference type="InterPro" id="IPR026046">
    <property type="entry name" value="UBIAD1"/>
</dbReference>
<dbReference type="InterPro" id="IPR044878">
    <property type="entry name" value="UbiA_sf"/>
</dbReference>
<evidence type="ECO:0000256" key="3">
    <source>
        <dbReference type="ARBA" id="ARBA00022428"/>
    </source>
</evidence>
<comment type="pathway">
    <text evidence="2">Quinol/quinone metabolism; menaquinone biosynthesis.</text>
</comment>
<keyword evidence="7 8" id="KW-0472">Membrane</keyword>
<evidence type="ECO:0000313" key="10">
    <source>
        <dbReference type="Proteomes" id="UP001596411"/>
    </source>
</evidence>
<dbReference type="InterPro" id="IPR000537">
    <property type="entry name" value="UbiA_prenyltransferase"/>
</dbReference>
<dbReference type="EMBL" id="JBHSZP010000001">
    <property type="protein sequence ID" value="MFC7088010.1"/>
    <property type="molecule type" value="Genomic_DNA"/>
</dbReference>
<feature type="transmembrane region" description="Helical" evidence="8">
    <location>
        <begin position="15"/>
        <end position="33"/>
    </location>
</feature>
<organism evidence="9 10">
    <name type="scientific">Halomonas salifodinae</name>
    <dbReference type="NCBI Taxonomy" id="438745"/>
    <lineage>
        <taxon>Bacteria</taxon>
        <taxon>Pseudomonadati</taxon>
        <taxon>Pseudomonadota</taxon>
        <taxon>Gammaproteobacteria</taxon>
        <taxon>Oceanospirillales</taxon>
        <taxon>Halomonadaceae</taxon>
        <taxon>Halomonas</taxon>
    </lineage>
</organism>
<evidence type="ECO:0000256" key="6">
    <source>
        <dbReference type="ARBA" id="ARBA00022989"/>
    </source>
</evidence>
<keyword evidence="10" id="KW-1185">Reference proteome</keyword>
<proteinExistence type="predicted"/>
<evidence type="ECO:0000256" key="2">
    <source>
        <dbReference type="ARBA" id="ARBA00004863"/>
    </source>
</evidence>
<dbReference type="RefSeq" id="WP_346063109.1">
    <property type="nucleotide sequence ID" value="NZ_BAAADR010000014.1"/>
</dbReference>
<feature type="transmembrane region" description="Helical" evidence="8">
    <location>
        <begin position="145"/>
        <end position="167"/>
    </location>
</feature>
<evidence type="ECO:0000256" key="4">
    <source>
        <dbReference type="ARBA" id="ARBA00022475"/>
    </source>
</evidence>
<evidence type="ECO:0000256" key="5">
    <source>
        <dbReference type="ARBA" id="ARBA00022692"/>
    </source>
</evidence>
<dbReference type="Pfam" id="PF01040">
    <property type="entry name" value="UbiA"/>
    <property type="match status" value="1"/>
</dbReference>
<dbReference type="CDD" id="cd13962">
    <property type="entry name" value="PT_UbiA_UBIAD1"/>
    <property type="match status" value="1"/>
</dbReference>
<protein>
    <submittedName>
        <fullName evidence="9">Prenyltransferase</fullName>
    </submittedName>
</protein>
<gene>
    <name evidence="9" type="ORF">ACFQH5_00410</name>
</gene>
<sequence>MSPRALAVLHASRPSFLILAPLCAGLGVALMLAQGRELSGLALTLVLVAALLGQAAVNWLNEYEDFRCGLDHLTRRTPFSGGSGALPATPEAARSVLMAGLAALVAVMAIGAYFLWLRGWPLLALGLLGVVLVVGYTHWITHMPWLCLAAPGLGFGPVMVLGGLLALGGRLAAPCGGPGAAAAAGAALGGPAVAAPVGRWWGPGTLAGCQCGGPAGEPGAAGAGPRYRLGLGLTPGWMIGIQAMVGGQQAFVG</sequence>
<name>A0ABW2EQ44_9GAMM</name>
<keyword evidence="3" id="KW-0474">Menaquinone biosynthesis</keyword>
<evidence type="ECO:0000256" key="7">
    <source>
        <dbReference type="ARBA" id="ARBA00023136"/>
    </source>
</evidence>
<feature type="transmembrane region" description="Helical" evidence="8">
    <location>
        <begin position="122"/>
        <end position="139"/>
    </location>
</feature>
<dbReference type="Proteomes" id="UP001596411">
    <property type="component" value="Unassembled WGS sequence"/>
</dbReference>
<keyword evidence="5 8" id="KW-0812">Transmembrane</keyword>
<evidence type="ECO:0000313" key="9">
    <source>
        <dbReference type="EMBL" id="MFC7088010.1"/>
    </source>
</evidence>
<comment type="subcellular location">
    <subcellularLocation>
        <location evidence="1">Membrane</location>
        <topology evidence="1">Multi-pass membrane protein</topology>
    </subcellularLocation>
</comment>
<keyword evidence="4" id="KW-1003">Cell membrane</keyword>
<feature type="transmembrane region" description="Helical" evidence="8">
    <location>
        <begin position="40"/>
        <end position="60"/>
    </location>
</feature>
<accession>A0ABW2EQ44</accession>
<dbReference type="Gene3D" id="1.10.357.140">
    <property type="entry name" value="UbiA prenyltransferase"/>
    <property type="match status" value="1"/>
</dbReference>
<evidence type="ECO:0000256" key="1">
    <source>
        <dbReference type="ARBA" id="ARBA00004141"/>
    </source>
</evidence>
<keyword evidence="6 8" id="KW-1133">Transmembrane helix</keyword>
<feature type="transmembrane region" description="Helical" evidence="8">
    <location>
        <begin position="96"/>
        <end position="115"/>
    </location>
</feature>
<evidence type="ECO:0000256" key="8">
    <source>
        <dbReference type="SAM" id="Phobius"/>
    </source>
</evidence>